<keyword evidence="1" id="KW-0472">Membrane</keyword>
<name>A0A379WK85_SALET</name>
<gene>
    <name evidence="2" type="ORF">NCTC8258_06796</name>
</gene>
<sequence length="56" mass="5962">MYFGCTLMAPHGGLFVLAIPHAVEHVMQYLLSIALGTIVCGLMYALLKPSAVAQTV</sequence>
<dbReference type="Proteomes" id="UP000255509">
    <property type="component" value="Unassembled WGS sequence"/>
</dbReference>
<evidence type="ECO:0000256" key="1">
    <source>
        <dbReference type="SAM" id="Phobius"/>
    </source>
</evidence>
<dbReference type="EMBL" id="UGXS01000004">
    <property type="protein sequence ID" value="SUH18921.1"/>
    <property type="molecule type" value="Genomic_DNA"/>
</dbReference>
<protein>
    <submittedName>
        <fullName evidence="2">PTS fructose transporter subunit IIBC</fullName>
    </submittedName>
</protein>
<keyword evidence="1" id="KW-1133">Transmembrane helix</keyword>
<proteinExistence type="predicted"/>
<evidence type="ECO:0000313" key="3">
    <source>
        <dbReference type="Proteomes" id="UP000255509"/>
    </source>
</evidence>
<reference evidence="2 3" key="1">
    <citation type="submission" date="2018-06" db="EMBL/GenBank/DDBJ databases">
        <authorList>
            <consortium name="Pathogen Informatics"/>
            <person name="Doyle S."/>
        </authorList>
    </citation>
    <scope>NUCLEOTIDE SEQUENCE [LARGE SCALE GENOMIC DNA]</scope>
    <source>
        <strain evidence="2 3">NCTC8258</strain>
    </source>
</reference>
<accession>A0A379WK85</accession>
<organism evidence="2 3">
    <name type="scientific">Salmonella enterica I</name>
    <dbReference type="NCBI Taxonomy" id="59201"/>
    <lineage>
        <taxon>Bacteria</taxon>
        <taxon>Pseudomonadati</taxon>
        <taxon>Pseudomonadota</taxon>
        <taxon>Gammaproteobacteria</taxon>
        <taxon>Enterobacterales</taxon>
        <taxon>Enterobacteriaceae</taxon>
        <taxon>Salmonella</taxon>
    </lineage>
</organism>
<dbReference type="AlphaFoldDB" id="A0A379WK85"/>
<feature type="transmembrane region" description="Helical" evidence="1">
    <location>
        <begin position="28"/>
        <end position="47"/>
    </location>
</feature>
<evidence type="ECO:0000313" key="2">
    <source>
        <dbReference type="EMBL" id="SUH18921.1"/>
    </source>
</evidence>
<keyword evidence="1" id="KW-0812">Transmembrane</keyword>